<evidence type="ECO:0000313" key="3">
    <source>
        <dbReference type="EMBL" id="OHU92718.1"/>
    </source>
</evidence>
<comment type="caution">
    <text evidence="3">The sequence shown here is derived from an EMBL/GenBank/DDBJ whole genome shotgun (WGS) entry which is preliminary data.</text>
</comment>
<dbReference type="STRING" id="1859457.BET10_04500"/>
<protein>
    <submittedName>
        <fullName evidence="3">Phage shock protein A</fullName>
    </submittedName>
</protein>
<feature type="coiled-coil region" evidence="2">
    <location>
        <begin position="87"/>
        <end position="188"/>
    </location>
</feature>
<dbReference type="PANTHER" id="PTHR31088:SF6">
    <property type="entry name" value="PHAGE SHOCK PROTEIN A"/>
    <property type="match status" value="1"/>
</dbReference>
<gene>
    <name evidence="3" type="ORF">BET10_04500</name>
</gene>
<accession>A0A1S1N0A4</accession>
<comment type="similarity">
    <text evidence="1">Belongs to the PspA/Vipp/IM30 family.</text>
</comment>
<reference evidence="3 4" key="1">
    <citation type="submission" date="2016-09" db="EMBL/GenBank/DDBJ databases">
        <title>Pseudoalteromonas amylolytica sp. nov., isolated from the surface seawater.</title>
        <authorList>
            <person name="Wu Y.-H."/>
            <person name="Cheng H."/>
            <person name="Jin X.-B."/>
            <person name="Wang C.-S."/>
            <person name="Xu X.-W."/>
        </authorList>
    </citation>
    <scope>NUCLEOTIDE SEQUENCE [LARGE SCALE GENOMIC DNA]</scope>
    <source>
        <strain evidence="3 4">JW1</strain>
    </source>
</reference>
<evidence type="ECO:0000313" key="4">
    <source>
        <dbReference type="Proteomes" id="UP000179786"/>
    </source>
</evidence>
<dbReference type="Proteomes" id="UP000179786">
    <property type="component" value="Unassembled WGS sequence"/>
</dbReference>
<organism evidence="3 4">
    <name type="scientific">Pseudoalteromonas amylolytica</name>
    <dbReference type="NCBI Taxonomy" id="1859457"/>
    <lineage>
        <taxon>Bacteria</taxon>
        <taxon>Pseudomonadati</taxon>
        <taxon>Pseudomonadota</taxon>
        <taxon>Gammaproteobacteria</taxon>
        <taxon>Alteromonadales</taxon>
        <taxon>Pseudoalteromonadaceae</taxon>
        <taxon>Pseudoalteromonas</taxon>
    </lineage>
</organism>
<dbReference type="OrthoDB" id="9779630at2"/>
<dbReference type="RefSeq" id="WP_070983277.1">
    <property type="nucleotide sequence ID" value="NZ_MKJU01000006.1"/>
</dbReference>
<dbReference type="Pfam" id="PF04012">
    <property type="entry name" value="PspA_IM30"/>
    <property type="match status" value="1"/>
</dbReference>
<keyword evidence="2" id="KW-0175">Coiled coil</keyword>
<dbReference type="EMBL" id="MKJU01000006">
    <property type="protein sequence ID" value="OHU92718.1"/>
    <property type="molecule type" value="Genomic_DNA"/>
</dbReference>
<evidence type="ECO:0000256" key="2">
    <source>
        <dbReference type="SAM" id="Coils"/>
    </source>
</evidence>
<name>A0A1S1N0A4_9GAMM</name>
<dbReference type="AlphaFoldDB" id="A0A1S1N0A4"/>
<sequence length="225" mass="25497">MALINRIEDLIKSEVNAFLDKAEDPRKLAAQLLIELNDALSECRSTAATIICEQKALSRRTSEHDKQIELWQQKAEHALSKDREDLAKAALSEKQKFIDNREKLQEQLASLDETLIKLKDDADKLASKIQVLKAKQLQLERAQRSCSARIKVQQTLRSDEVANVLNRFEQLESKVERIEAQVESYELGQSSTALQFAQFERNEKVDVALAQLKQQMQSKPAPAGA</sequence>
<dbReference type="PANTHER" id="PTHR31088">
    <property type="entry name" value="MEMBRANE-ASSOCIATED PROTEIN VIPP1, CHLOROPLASTIC"/>
    <property type="match status" value="1"/>
</dbReference>
<keyword evidence="4" id="KW-1185">Reference proteome</keyword>
<proteinExistence type="inferred from homology"/>
<dbReference type="GO" id="GO:0005829">
    <property type="term" value="C:cytosol"/>
    <property type="evidence" value="ECO:0007669"/>
    <property type="project" value="TreeGrafter"/>
</dbReference>
<dbReference type="GO" id="GO:0009271">
    <property type="term" value="P:phage shock"/>
    <property type="evidence" value="ECO:0007669"/>
    <property type="project" value="TreeGrafter"/>
</dbReference>
<evidence type="ECO:0000256" key="1">
    <source>
        <dbReference type="ARBA" id="ARBA00043985"/>
    </source>
</evidence>
<dbReference type="InterPro" id="IPR007157">
    <property type="entry name" value="PspA_VIPP1"/>
</dbReference>